<dbReference type="EMBL" id="JARAKH010000032">
    <property type="protein sequence ID" value="KAK8385803.1"/>
    <property type="molecule type" value="Genomic_DNA"/>
</dbReference>
<keyword evidence="22" id="KW-1185">Reference proteome</keyword>
<keyword evidence="13" id="KW-0325">Glycoprotein</keyword>
<accession>A0AAW0TF90</accession>
<dbReference type="InterPro" id="IPR036445">
    <property type="entry name" value="GPCR_2_extracell_dom_sf"/>
</dbReference>
<dbReference type="FunFam" id="1.20.1070.10:FF:000200">
    <property type="entry name" value="Adhesion G protein-coupled receptor L3"/>
    <property type="match status" value="1"/>
</dbReference>
<keyword evidence="14" id="KW-0807">Transducer</keyword>
<feature type="transmembrane region" description="Helical" evidence="16">
    <location>
        <begin position="936"/>
        <end position="958"/>
    </location>
</feature>
<dbReference type="InterPro" id="IPR048072">
    <property type="entry name" value="7tmB2_latrophilin-like"/>
</dbReference>
<dbReference type="PRINTS" id="PR00249">
    <property type="entry name" value="GPCRSECRETIN"/>
</dbReference>
<dbReference type="InterPro" id="IPR000832">
    <property type="entry name" value="GPCR_2_secretin-like"/>
</dbReference>
<evidence type="ECO:0000256" key="12">
    <source>
        <dbReference type="ARBA" id="ARBA00023170"/>
    </source>
</evidence>
<evidence type="ECO:0000256" key="15">
    <source>
        <dbReference type="SAM" id="MobiDB-lite"/>
    </source>
</evidence>
<dbReference type="InterPro" id="IPR000922">
    <property type="entry name" value="Lectin_gal-bd_dom"/>
</dbReference>
<dbReference type="InterPro" id="IPR001879">
    <property type="entry name" value="GPCR_2_extracellular_dom"/>
</dbReference>
<dbReference type="PANTHER" id="PTHR12011">
    <property type="entry name" value="ADHESION G-PROTEIN COUPLED RECEPTOR"/>
    <property type="match status" value="1"/>
</dbReference>
<feature type="compositionally biased region" description="Polar residues" evidence="15">
    <location>
        <begin position="1087"/>
        <end position="1103"/>
    </location>
</feature>
<reference evidence="21 22" key="1">
    <citation type="submission" date="2023-03" db="EMBL/GenBank/DDBJ databases">
        <title>High-quality genome of Scylla paramamosain provides insights in environmental adaptation.</title>
        <authorList>
            <person name="Zhang L."/>
        </authorList>
    </citation>
    <scope>NUCLEOTIDE SEQUENCE [LARGE SCALE GENOMIC DNA]</scope>
    <source>
        <strain evidence="21">LZ_2023a</strain>
        <tissue evidence="21">Muscle</tissue>
    </source>
</reference>
<dbReference type="PROSITE" id="PS50221">
    <property type="entry name" value="GAIN_B"/>
    <property type="match status" value="1"/>
</dbReference>
<dbReference type="Pfam" id="PF01825">
    <property type="entry name" value="GPS"/>
    <property type="match status" value="1"/>
</dbReference>
<keyword evidence="7" id="KW-0430">Lectin</keyword>
<comment type="subcellular location">
    <subcellularLocation>
        <location evidence="1">Cell membrane</location>
        <topology evidence="1">Multi-pass membrane protein</topology>
    </subcellularLocation>
</comment>
<comment type="caution">
    <text evidence="21">The sequence shown here is derived from an EMBL/GenBank/DDBJ whole genome shotgun (WGS) entry which is preliminary data.</text>
</comment>
<dbReference type="PANTHER" id="PTHR12011:SF347">
    <property type="entry name" value="FI21270P1-RELATED"/>
    <property type="match status" value="1"/>
</dbReference>
<feature type="compositionally biased region" description="Low complexity" evidence="15">
    <location>
        <begin position="531"/>
        <end position="544"/>
    </location>
</feature>
<evidence type="ECO:0000256" key="6">
    <source>
        <dbReference type="ARBA" id="ARBA00022729"/>
    </source>
</evidence>
<keyword evidence="5 16" id="KW-0812">Transmembrane</keyword>
<feature type="domain" description="G-protein coupled receptors family 2 profile 2" evidence="20">
    <location>
        <begin position="728"/>
        <end position="988"/>
    </location>
</feature>
<feature type="region of interest" description="Disordered" evidence="15">
    <location>
        <begin position="1479"/>
        <end position="1499"/>
    </location>
</feature>
<evidence type="ECO:0000256" key="11">
    <source>
        <dbReference type="ARBA" id="ARBA00023157"/>
    </source>
</evidence>
<comment type="similarity">
    <text evidence="2">Belongs to the G-protein coupled receptor 2 family. LN-TM7 subfamily.</text>
</comment>
<keyword evidence="9" id="KW-0297">G-protein coupled receptor</keyword>
<name>A0AAW0TF90_SCYPA</name>
<dbReference type="PRINTS" id="PR01444">
    <property type="entry name" value="LATROPHILIN"/>
</dbReference>
<dbReference type="InterPro" id="IPR003924">
    <property type="entry name" value="GPCR_2_latrophilin"/>
</dbReference>
<feature type="compositionally biased region" description="Basic and acidic residues" evidence="15">
    <location>
        <begin position="1115"/>
        <end position="1134"/>
    </location>
</feature>
<dbReference type="GO" id="GO:0030246">
    <property type="term" value="F:carbohydrate binding"/>
    <property type="evidence" value="ECO:0007669"/>
    <property type="project" value="UniProtKB-KW"/>
</dbReference>
<dbReference type="GO" id="GO:0004930">
    <property type="term" value="F:G protein-coupled receptor activity"/>
    <property type="evidence" value="ECO:0007669"/>
    <property type="project" value="UniProtKB-KW"/>
</dbReference>
<keyword evidence="6" id="KW-0732">Signal</keyword>
<evidence type="ECO:0000256" key="2">
    <source>
        <dbReference type="ARBA" id="ARBA00010933"/>
    </source>
</evidence>
<dbReference type="InterPro" id="IPR000203">
    <property type="entry name" value="GPS"/>
</dbReference>
<evidence type="ECO:0000259" key="17">
    <source>
        <dbReference type="PROSITE" id="PS50221"/>
    </source>
</evidence>
<feature type="transmembrane region" description="Helical" evidence="16">
    <location>
        <begin position="964"/>
        <end position="986"/>
    </location>
</feature>
<dbReference type="PROSITE" id="PS50227">
    <property type="entry name" value="G_PROTEIN_RECEP_F2_3"/>
    <property type="match status" value="1"/>
</dbReference>
<keyword evidence="12" id="KW-0675">Receptor</keyword>
<dbReference type="Gene3D" id="2.60.120.740">
    <property type="match status" value="1"/>
</dbReference>
<evidence type="ECO:0000259" key="19">
    <source>
        <dbReference type="PROSITE" id="PS50228"/>
    </source>
</evidence>
<dbReference type="Pfam" id="PF00002">
    <property type="entry name" value="7tm_2"/>
    <property type="match status" value="1"/>
</dbReference>
<keyword evidence="8 16" id="KW-1133">Transmembrane helix</keyword>
<feature type="region of interest" description="Disordered" evidence="15">
    <location>
        <begin position="114"/>
        <end position="318"/>
    </location>
</feature>
<feature type="compositionally biased region" description="Polar residues" evidence="15">
    <location>
        <begin position="1025"/>
        <end position="1040"/>
    </location>
</feature>
<feature type="transmembrane region" description="Helical" evidence="16">
    <location>
        <begin position="765"/>
        <end position="782"/>
    </location>
</feature>
<evidence type="ECO:0008006" key="23">
    <source>
        <dbReference type="Google" id="ProtNLM"/>
    </source>
</evidence>
<evidence type="ECO:0000313" key="21">
    <source>
        <dbReference type="EMBL" id="KAK8385803.1"/>
    </source>
</evidence>
<dbReference type="SUPFAM" id="SSF81321">
    <property type="entry name" value="Family A G protein-coupled receptor-like"/>
    <property type="match status" value="1"/>
</dbReference>
<evidence type="ECO:0000256" key="10">
    <source>
        <dbReference type="ARBA" id="ARBA00023136"/>
    </source>
</evidence>
<evidence type="ECO:0000256" key="14">
    <source>
        <dbReference type="ARBA" id="ARBA00023224"/>
    </source>
</evidence>
<feature type="compositionally biased region" description="Low complexity" evidence="15">
    <location>
        <begin position="209"/>
        <end position="254"/>
    </location>
</feature>
<feature type="compositionally biased region" description="Polar residues" evidence="15">
    <location>
        <begin position="550"/>
        <end position="562"/>
    </location>
</feature>
<dbReference type="InterPro" id="IPR057244">
    <property type="entry name" value="GAIN_B"/>
</dbReference>
<feature type="compositionally biased region" description="Gly residues" evidence="15">
    <location>
        <begin position="255"/>
        <end position="268"/>
    </location>
</feature>
<evidence type="ECO:0000256" key="4">
    <source>
        <dbReference type="ARBA" id="ARBA00022553"/>
    </source>
</evidence>
<feature type="region of interest" description="Disordered" evidence="15">
    <location>
        <begin position="1266"/>
        <end position="1325"/>
    </location>
</feature>
<dbReference type="Pfam" id="PF02140">
    <property type="entry name" value="SUEL_Lectin"/>
    <property type="match status" value="1"/>
</dbReference>
<feature type="compositionally biased region" description="Gly residues" evidence="15">
    <location>
        <begin position="159"/>
        <end position="171"/>
    </location>
</feature>
<dbReference type="GO" id="GO:0007166">
    <property type="term" value="P:cell surface receptor signaling pathway"/>
    <property type="evidence" value="ECO:0007669"/>
    <property type="project" value="InterPro"/>
</dbReference>
<feature type="domain" description="G-protein coupled receptors family 2 profile 1" evidence="18">
    <location>
        <begin position="321"/>
        <end position="374"/>
    </location>
</feature>
<dbReference type="PROSITE" id="PS00650">
    <property type="entry name" value="G_PROTEIN_RECEP_F2_2"/>
    <property type="match status" value="1"/>
</dbReference>
<feature type="region of interest" description="Disordered" evidence="15">
    <location>
        <begin position="523"/>
        <end position="562"/>
    </location>
</feature>
<keyword evidence="11" id="KW-1015">Disulfide bond</keyword>
<keyword evidence="10 16" id="KW-0472">Membrane</keyword>
<dbReference type="InterPro" id="IPR017983">
    <property type="entry name" value="GPCR_2_secretin-like_CS"/>
</dbReference>
<dbReference type="Proteomes" id="UP001487740">
    <property type="component" value="Unassembled WGS sequence"/>
</dbReference>
<dbReference type="CDD" id="cd15440">
    <property type="entry name" value="7tmB2_latrophilin-like_invertebrate"/>
    <property type="match status" value="1"/>
</dbReference>
<evidence type="ECO:0000256" key="9">
    <source>
        <dbReference type="ARBA" id="ARBA00023040"/>
    </source>
</evidence>
<feature type="domain" description="GAIN-B" evidence="17">
    <location>
        <begin position="548"/>
        <end position="719"/>
    </location>
</feature>
<evidence type="ECO:0000259" key="20">
    <source>
        <dbReference type="PROSITE" id="PS50261"/>
    </source>
</evidence>
<dbReference type="GO" id="GO:0005886">
    <property type="term" value="C:plasma membrane"/>
    <property type="evidence" value="ECO:0007669"/>
    <property type="project" value="UniProtKB-SubCell"/>
</dbReference>
<dbReference type="SMART" id="SM00303">
    <property type="entry name" value="GPS"/>
    <property type="match status" value="1"/>
</dbReference>
<sequence>MRAKGSTLNMDCDPGHVINLIRANYGRFSITICNEHGNTEWSVNCMSPRSHRVLHDKCSQRQNCSVAASTRGFGDPCPGTLKYLEAHFQCVPVNPPSHTARPRPPWFIATVSSITEDDPPIPSPPAKGGPGGAGSGGGAGVGTQVNDDREAGEREGGGRKGGTGGGSGSGDDTGLNFENRVKGTPIEDLPQSTTSSTTTTTLRPPPWLITNTTKNTTTSTTTTTTTTTTSTTIKPASSSTTTTNAPQTNLNAPSGSGGAGGESEGGPSGDEAPTNPGVKSPENPDKEIFATSTVSTTTVWSPRAEVPSTGSGPMGSEVSWCPPTSGRGLIWNWTQGGETAVQPCPGGASGWARRPCDPMGLAGAADLSECRSMWLSTLTSRAHIDDAVLAVSHDLASVTASRALYGGDVTATARILNSLARRMANDVNDFPDINQREAMVTELVSTAVATGSNLMGGQQAAWADLRPLEHRAAATSLLLGLEETAFLLANNLHHEKTVRHAEANILLRLQVMETRNVEAVTFPSPGETWLTDKPTPSSDPASTPSEHDPLTTTGEQDASQSYPSEDILQDLSGDASKVPQDTITLPPEALLENSENGLVKMVFFSYDGLHYLLQPDDRAYTTSEANFKGVNETRVLNSRVLSASLGAGRHIELSEPVVLTFTMLRTVNVTNPACVFWDYTTSSWSEEGCRVLRYNTTHTICECDHLTNFAVLMDVHATPLSYPHHLALSIITYVGCVISIVCLLLATIVFHAFRGLKSDRTTIHKNLCVCLLIAETVFLAGINQTDKPVVCGVVAGLLHFFFLAAFAWMFMEGFQLYVMLVEVFEAEKPRARWYYAAAYGFPAIVVAVSAVVDPFSYGTKEVCWLRTDNYFIFAFVGPVIAVIIANSVFLSMSLFIMCRHANLSSSLKNKEHTKLASVRGRQENALFARIKSHVTWVRGAVVLMVLLGLTWTFGLLYLNQASMVMAYIFTIFNSLQGLFIFIFHCVQNDKVKKELRRAGRRHPWLRACLCAAADRTQASKDTRSSSHNVGPHSQPNSHASHTLVPRLTSGRWTRGGSKGSTTTSSSQAGAVPQLPATAGPLRAGSLSRGSLNRTPQRNSNNRLARQHHTLHARTAAHDHEDEKYSFKSCGRDSGHGGSEQEDSPRSGPAPKLSSLRLNNNVVPHLTQDHLVNPFTTASSTTTTAGGGVNNGSHSQTPPGPEALLPDYRLAGDAPTLRLPCSTAASRGHRTHSPWNHTYTEIPDGVAAARQAPMEGGADPVYEEIEREGRSELQVSDLSDEDGRRHSSDISRQSSRSYGDHRPLLPYTLPDQHSAPHHHQPQYDPRLKGRLRHQDGMVLDNPHSHTLPGGHLGLGGQLDHTIVSPGHILPMTHAAITSAHALPHGNGHIASQQYLDGGPHLVNSGQLVESVPQYSQAMLATLGQALPVVHPLSEPNLRNWEAAQRHRDLQQLQQLGEMTVAVLSGEQVVCKLKPPLAPIDENTGTAQVERHPPPPTYSHC</sequence>
<dbReference type="FunFam" id="2.60.120.740:FF:000001">
    <property type="entry name" value="Adhesion G protein-coupled receptor L2"/>
    <property type="match status" value="1"/>
</dbReference>
<feature type="compositionally biased region" description="Low complexity" evidence="15">
    <location>
        <begin position="192"/>
        <end position="201"/>
    </location>
</feature>
<feature type="compositionally biased region" description="Gly residues" evidence="15">
    <location>
        <begin position="128"/>
        <end position="141"/>
    </location>
</feature>
<evidence type="ECO:0000256" key="1">
    <source>
        <dbReference type="ARBA" id="ARBA00004651"/>
    </source>
</evidence>
<feature type="compositionally biased region" description="Basic and acidic residues" evidence="15">
    <location>
        <begin position="146"/>
        <end position="158"/>
    </location>
</feature>
<feature type="region of interest" description="Disordered" evidence="15">
    <location>
        <begin position="1170"/>
        <end position="1203"/>
    </location>
</feature>
<dbReference type="InterPro" id="IPR046338">
    <property type="entry name" value="GAIN_dom_sf"/>
</dbReference>
<gene>
    <name evidence="21" type="ORF">O3P69_016522</name>
</gene>
<dbReference type="InterPro" id="IPR032471">
    <property type="entry name" value="AGRL2-4_GAIN_subdom_A"/>
</dbReference>
<dbReference type="InterPro" id="IPR043159">
    <property type="entry name" value="Lectin_gal-bd_sf"/>
</dbReference>
<evidence type="ECO:0000313" key="22">
    <source>
        <dbReference type="Proteomes" id="UP001487740"/>
    </source>
</evidence>
<evidence type="ECO:0000256" key="16">
    <source>
        <dbReference type="SAM" id="Phobius"/>
    </source>
</evidence>
<dbReference type="InterPro" id="IPR017981">
    <property type="entry name" value="GPCR_2-like_7TM"/>
</dbReference>
<evidence type="ECO:0000259" key="18">
    <source>
        <dbReference type="PROSITE" id="PS50227"/>
    </source>
</evidence>
<proteinExistence type="inferred from homology"/>
<evidence type="ECO:0000256" key="8">
    <source>
        <dbReference type="ARBA" id="ARBA00022989"/>
    </source>
</evidence>
<dbReference type="PROSITE" id="PS50228">
    <property type="entry name" value="SUEL_LECTIN"/>
    <property type="match status" value="1"/>
</dbReference>
<dbReference type="Gene3D" id="1.25.40.610">
    <property type="match status" value="1"/>
</dbReference>
<feature type="transmembrane region" description="Helical" evidence="16">
    <location>
        <begin position="872"/>
        <end position="898"/>
    </location>
</feature>
<feature type="transmembrane region" description="Helical" evidence="16">
    <location>
        <begin position="833"/>
        <end position="852"/>
    </location>
</feature>
<organism evidence="21 22">
    <name type="scientific">Scylla paramamosain</name>
    <name type="common">Mud crab</name>
    <dbReference type="NCBI Taxonomy" id="85552"/>
    <lineage>
        <taxon>Eukaryota</taxon>
        <taxon>Metazoa</taxon>
        <taxon>Ecdysozoa</taxon>
        <taxon>Arthropoda</taxon>
        <taxon>Crustacea</taxon>
        <taxon>Multicrustacea</taxon>
        <taxon>Malacostraca</taxon>
        <taxon>Eumalacostraca</taxon>
        <taxon>Eucarida</taxon>
        <taxon>Decapoda</taxon>
        <taxon>Pleocyemata</taxon>
        <taxon>Brachyura</taxon>
        <taxon>Eubrachyura</taxon>
        <taxon>Portunoidea</taxon>
        <taxon>Portunidae</taxon>
        <taxon>Portuninae</taxon>
        <taxon>Scylla</taxon>
    </lineage>
</organism>
<dbReference type="Gene3D" id="4.10.1240.10">
    <property type="entry name" value="GPCR, family 2, extracellular hormone receptor domain"/>
    <property type="match status" value="1"/>
</dbReference>
<dbReference type="PROSITE" id="PS50261">
    <property type="entry name" value="G_PROTEIN_RECEP_F2_4"/>
    <property type="match status" value="1"/>
</dbReference>
<keyword evidence="4" id="KW-0597">Phosphoprotein</keyword>
<evidence type="ECO:0000256" key="13">
    <source>
        <dbReference type="ARBA" id="ARBA00023180"/>
    </source>
</evidence>
<dbReference type="Gene3D" id="2.60.220.50">
    <property type="match status" value="1"/>
</dbReference>
<dbReference type="Pfam" id="PF16489">
    <property type="entry name" value="GAIN"/>
    <property type="match status" value="1"/>
</dbReference>
<feature type="region of interest" description="Disordered" evidence="15">
    <location>
        <begin position="1019"/>
        <end position="1155"/>
    </location>
</feature>
<evidence type="ECO:0000256" key="7">
    <source>
        <dbReference type="ARBA" id="ARBA00022734"/>
    </source>
</evidence>
<feature type="transmembrane region" description="Helical" evidence="16">
    <location>
        <begin position="730"/>
        <end position="753"/>
    </location>
</feature>
<evidence type="ECO:0000256" key="5">
    <source>
        <dbReference type="ARBA" id="ARBA00022692"/>
    </source>
</evidence>
<protein>
    <recommendedName>
        <fullName evidence="23">Latrophilin Cirl</fullName>
    </recommendedName>
</protein>
<feature type="transmembrane region" description="Helical" evidence="16">
    <location>
        <begin position="794"/>
        <end position="821"/>
    </location>
</feature>
<keyword evidence="3" id="KW-1003">Cell membrane</keyword>
<dbReference type="Gene3D" id="1.20.1070.10">
    <property type="entry name" value="Rhodopsin 7-helix transmembrane proteins"/>
    <property type="match status" value="1"/>
</dbReference>
<feature type="compositionally biased region" description="Low complexity" evidence="15">
    <location>
        <begin position="1048"/>
        <end position="1066"/>
    </location>
</feature>
<evidence type="ECO:0000256" key="3">
    <source>
        <dbReference type="ARBA" id="ARBA00022475"/>
    </source>
</evidence>
<feature type="domain" description="SUEL-type lectin" evidence="19">
    <location>
        <begin position="2"/>
        <end position="91"/>
    </location>
</feature>
<dbReference type="CDD" id="cd22830">
    <property type="entry name" value="Gal_Rha_Lectin_dCirl"/>
    <property type="match status" value="1"/>
</dbReference>